<proteinExistence type="predicted"/>
<dbReference type="GO" id="GO:0032007">
    <property type="term" value="P:negative regulation of TOR signaling"/>
    <property type="evidence" value="ECO:0007669"/>
    <property type="project" value="TreeGrafter"/>
</dbReference>
<dbReference type="GO" id="GO:0008285">
    <property type="term" value="P:negative regulation of cell population proliferation"/>
    <property type="evidence" value="ECO:0007669"/>
    <property type="project" value="TreeGrafter"/>
</dbReference>
<evidence type="ECO:0000259" key="1">
    <source>
        <dbReference type="Pfam" id="PF22948"/>
    </source>
</evidence>
<name>A0AAW0PFK8_9GOBI</name>
<organism evidence="2 3">
    <name type="scientific">Mugilogobius chulae</name>
    <name type="common">yellowstripe goby</name>
    <dbReference type="NCBI Taxonomy" id="88201"/>
    <lineage>
        <taxon>Eukaryota</taxon>
        <taxon>Metazoa</taxon>
        <taxon>Chordata</taxon>
        <taxon>Craniata</taxon>
        <taxon>Vertebrata</taxon>
        <taxon>Euteleostomi</taxon>
        <taxon>Actinopterygii</taxon>
        <taxon>Neopterygii</taxon>
        <taxon>Teleostei</taxon>
        <taxon>Neoteleostei</taxon>
        <taxon>Acanthomorphata</taxon>
        <taxon>Gobiaria</taxon>
        <taxon>Gobiiformes</taxon>
        <taxon>Gobioidei</taxon>
        <taxon>Gobiidae</taxon>
        <taxon>Gobionellinae</taxon>
        <taxon>Mugilogobius</taxon>
    </lineage>
</organism>
<evidence type="ECO:0000313" key="2">
    <source>
        <dbReference type="EMBL" id="KAK7915998.1"/>
    </source>
</evidence>
<dbReference type="EMBL" id="JBBPFD010000008">
    <property type="protein sequence ID" value="KAK7915998.1"/>
    <property type="molecule type" value="Genomic_DNA"/>
</dbReference>
<reference evidence="3" key="1">
    <citation type="submission" date="2024-04" db="EMBL/GenBank/DDBJ databases">
        <title>Salinicola lusitanus LLJ914,a marine bacterium isolated from the Okinawa Trough.</title>
        <authorList>
            <person name="Li J."/>
        </authorList>
    </citation>
    <scope>NUCLEOTIDE SEQUENCE [LARGE SCALE GENOMIC DNA]</scope>
</reference>
<dbReference type="PANTHER" id="PTHR31530">
    <property type="entry name" value="MAJOR INTRINSICALLY DISORDERED NOTCH2-BINDING RECEPTOR 1 MINAR1 FAMILY MEMBER"/>
    <property type="match status" value="1"/>
</dbReference>
<dbReference type="InterPro" id="IPR055117">
    <property type="entry name" value="MINAR1_N"/>
</dbReference>
<dbReference type="Proteomes" id="UP001460270">
    <property type="component" value="Unassembled WGS sequence"/>
</dbReference>
<dbReference type="InterPro" id="IPR039706">
    <property type="entry name" value="MINAR1-like"/>
</dbReference>
<gene>
    <name evidence="2" type="ORF">WMY93_011759</name>
</gene>
<keyword evidence="3" id="KW-1185">Reference proteome</keyword>
<evidence type="ECO:0000313" key="3">
    <source>
        <dbReference type="Proteomes" id="UP001460270"/>
    </source>
</evidence>
<accession>A0AAW0PFK8</accession>
<dbReference type="GO" id="GO:0005886">
    <property type="term" value="C:plasma membrane"/>
    <property type="evidence" value="ECO:0007669"/>
    <property type="project" value="TreeGrafter"/>
</dbReference>
<dbReference type="PANTHER" id="PTHR31530:SF2">
    <property type="entry name" value="MAJOR INTRINSICALLY DISORDERED NOTCH2-BINDING RECEPTOR 1"/>
    <property type="match status" value="1"/>
</dbReference>
<protein>
    <recommendedName>
        <fullName evidence="1">MINAR1 N-terminal helical domain-containing protein</fullName>
    </recommendedName>
</protein>
<dbReference type="AlphaFoldDB" id="A0AAW0PFK8"/>
<comment type="caution">
    <text evidence="2">The sequence shown here is derived from an EMBL/GenBank/DDBJ whole genome shotgun (WGS) entry which is preliminary data.</text>
</comment>
<feature type="domain" description="MINAR1 N-terminal helical" evidence="1">
    <location>
        <begin position="70"/>
        <end position="134"/>
    </location>
</feature>
<dbReference type="Pfam" id="PF22948">
    <property type="entry name" value="MINAR1_N"/>
    <property type="match status" value="1"/>
</dbReference>
<sequence length="142" mass="16169">MRVNVSPHFGPSVVISECKTFLTILHHFLCLVFWGVSSGRQPRAHAEGKLEEPKGTMVRSFMMSQDPQDPELLLQIVEELSALRQWLSFQELCRAVSSRFPIEQLLDLRVLLFSAAARDPCFPATLFRQRVATRGRTCRPSL</sequence>